<evidence type="ECO:0000256" key="10">
    <source>
        <dbReference type="ARBA" id="ARBA00022840"/>
    </source>
</evidence>
<dbReference type="Gene3D" id="1.10.510.10">
    <property type="entry name" value="Transferase(Phosphotransferase) domain 1"/>
    <property type="match status" value="2"/>
</dbReference>
<feature type="transmembrane region" description="Helical" evidence="18">
    <location>
        <begin position="160"/>
        <end position="180"/>
    </location>
</feature>
<dbReference type="PANTHER" id="PTHR27002:SF1100">
    <property type="entry name" value="G-TYPE LECTIN S-RECEPTOR-LIKE SERINE_THREONINE-PROTEIN KINASE SD1-13"/>
    <property type="match status" value="1"/>
</dbReference>
<comment type="caution">
    <text evidence="15">Lacks conserved residue(s) required for the propagation of feature annotation.</text>
</comment>
<dbReference type="InterPro" id="IPR000858">
    <property type="entry name" value="S_locus_glycoprot_dom"/>
</dbReference>
<dbReference type="InterPro" id="IPR036426">
    <property type="entry name" value="Bulb-type_lectin_dom_sf"/>
</dbReference>
<dbReference type="Proteomes" id="UP000824890">
    <property type="component" value="Unassembled WGS sequence"/>
</dbReference>
<dbReference type="SMART" id="SM00473">
    <property type="entry name" value="PAN_AP"/>
    <property type="match status" value="2"/>
</dbReference>
<evidence type="ECO:0000259" key="20">
    <source>
        <dbReference type="PROSITE" id="PS50026"/>
    </source>
</evidence>
<feature type="compositionally biased region" description="Polar residues" evidence="17">
    <location>
        <begin position="72"/>
        <end position="91"/>
    </location>
</feature>
<evidence type="ECO:0000256" key="13">
    <source>
        <dbReference type="ARBA" id="ARBA00047899"/>
    </source>
</evidence>
<feature type="transmembrane region" description="Helical" evidence="18">
    <location>
        <begin position="501"/>
        <end position="522"/>
    </location>
</feature>
<evidence type="ECO:0000256" key="16">
    <source>
        <dbReference type="PROSITE-ProRule" id="PRU10141"/>
    </source>
</evidence>
<dbReference type="Pfam" id="PF00954">
    <property type="entry name" value="S_locus_glycop"/>
    <property type="match status" value="2"/>
</dbReference>
<comment type="catalytic activity">
    <reaction evidence="14">
        <text>L-seryl-[protein] + ATP = O-phospho-L-seryl-[protein] + ADP + H(+)</text>
        <dbReference type="Rhea" id="RHEA:17989"/>
        <dbReference type="Rhea" id="RHEA-COMP:9863"/>
        <dbReference type="Rhea" id="RHEA-COMP:11604"/>
        <dbReference type="ChEBI" id="CHEBI:15378"/>
        <dbReference type="ChEBI" id="CHEBI:29999"/>
        <dbReference type="ChEBI" id="CHEBI:30616"/>
        <dbReference type="ChEBI" id="CHEBI:83421"/>
        <dbReference type="ChEBI" id="CHEBI:456216"/>
        <dbReference type="EC" id="2.7.11.1"/>
    </reaction>
</comment>
<evidence type="ECO:0000256" key="15">
    <source>
        <dbReference type="PROSITE-ProRule" id="PRU00076"/>
    </source>
</evidence>
<dbReference type="EC" id="2.7.11.1" evidence="2"/>
<evidence type="ECO:0000256" key="14">
    <source>
        <dbReference type="ARBA" id="ARBA00048679"/>
    </source>
</evidence>
<comment type="subcellular location">
    <subcellularLocation>
        <location evidence="1">Cell membrane</location>
        <topology evidence="1">Single-pass type I membrane protein</topology>
    </subcellularLocation>
</comment>
<keyword evidence="3" id="KW-0713">Self-incompatibility</keyword>
<dbReference type="InterPro" id="IPR011009">
    <property type="entry name" value="Kinase-like_dom_sf"/>
</dbReference>
<dbReference type="PROSITE" id="PS00108">
    <property type="entry name" value="PROTEIN_KINASE_ST"/>
    <property type="match status" value="2"/>
</dbReference>
<keyword evidence="18" id="KW-1133">Transmembrane helix</keyword>
<reference evidence="23 24" key="1">
    <citation type="submission" date="2021-05" db="EMBL/GenBank/DDBJ databases">
        <title>Genome Assembly of Synthetic Allotetraploid Brassica napus Reveals Homoeologous Exchanges between Subgenomes.</title>
        <authorList>
            <person name="Davis J.T."/>
        </authorList>
    </citation>
    <scope>NUCLEOTIDE SEQUENCE [LARGE SCALE GENOMIC DNA]</scope>
    <source>
        <strain evidence="24">cv. Da-Ae</strain>
        <tissue evidence="23">Seedling</tissue>
    </source>
</reference>
<protein>
    <recommendedName>
        <fullName evidence="2">non-specific serine/threonine protein kinase</fullName>
        <ecNumber evidence="2">2.7.11.1</ecNumber>
    </recommendedName>
</protein>
<feature type="domain" description="Apple" evidence="22">
    <location>
        <begin position="1234"/>
        <end position="1317"/>
    </location>
</feature>
<evidence type="ECO:0000256" key="11">
    <source>
        <dbReference type="ARBA" id="ARBA00023157"/>
    </source>
</evidence>
<keyword evidence="8 16" id="KW-0547">Nucleotide-binding</keyword>
<dbReference type="CDD" id="cd14066">
    <property type="entry name" value="STKc_IRAK"/>
    <property type="match status" value="1"/>
</dbReference>
<feature type="non-terminal residue" evidence="23">
    <location>
        <position position="1"/>
    </location>
</feature>
<sequence length="1808" mass="203175">ILNSSIERLLTNSKSCNRRSTRRPKFCSVSLLVRISTVKAKNSFLLPKETVFHFIADKTMASPGKSPRKSPTVVTVQPSSPRFPITTTPTAGAQRKIGIADGEDEKSGENGVENLGESDKLHTVPEVAEEEGDKEEYHDASDKQQQQQAGVIEGEEKRLCALWFVFLIWCLGFGLNLLSFEKYFFNVSTNEPYKIITSLTVPKLIFTSVSYTPVVFVVGKSALAAQVGANERDETCLRTHGSFSFPSSSYLVFCCIFENAFLPTMTISTDARTGKRLILRSWKSLSDPSPGRYSAGVIPLPFPELALWKDGSVSMSFGYNQSMYHFLLDTEGHAMEKYWSEANQEWSSGLMFPINCDIYAKCGQFTSCQSGLDPPCKCIKGFEPRSYQEWNRGNWTQGCVRKTLLQCQRANNNGSREGDGFLRLKKMKVPNNPQRSEVNEQDCPGSCLRNCSCTAYFYDTGLGCLLWSGDLIDMQEFLTSGVTLHVRLAGSELKTSSNRSLVIVITIVGCAFLVAVIVLLALRKVAKRREKTRNARLLFERMEALNSNESGAIAVNQNKLKELPLFEYQVLAAVTENFAVTNKLGEGGFGSVYKGKLREGQEIAVKRLSQTSGQGLDEFVNEVVVISKLQHRNLVRLLGFCIEGEERMLVYEFMPGNSLDACLSDPVKQRLLDWKTRFNIIDGICRGLMYLHRDSRLRIIHRDLKGSNILLDENLNPKISDFGLARIFRGNEDEASTLRVVGTYGYMAPEYALGGLFSEKSDVFSLGVILLEIVSGRRNSSFNNDDQNLNLSAYAWKLWNDGEATTLVDPVILEECFENQIRRCVHIGLLCVQDHANDRPSVSTVIWMLSTENSNLPEPKQPAFIARRVSPDAESPWESEQRASINNVSITEIIGPMKIVFVIFFCSFLQTCISNDTIMRRQSLRDGDVILSEGGRFAFGFFSLGTSNLRYVGIWYAQISEQTVVWVANRDRPINDTSGLIKFSSRGNLCIYASVNTTEPLWSTNVSDSISEPTLVARLSNTGNLVLLDTLTGRGYWESFDHPTDTFLPFMKLGFTRKDGLDRVLTSWRSPNDPGSGNRTLRMDRRGFPELILHKGTIQWWRTGPWTGLRWSGVPEMNRGYIFNNSFVNNQDEVSFTYGVTDASVITRLKVNERGTIQRFTWIARDNRWNEFWSVPKEECDYYAHCGVNGFCDPISSETFECTCLPGFEPKITRHWFLRDYTGGCSRKNKTSLCREKDGFVKLTHAKIPDTENASVDMSVTLKECKQKCLGNCSCVGYASAYHDGEGGERGCLTWHGDMLDTRTYLNSGQDFYIRVDKEELARWDSNGSSRKTRVVLVLISLSAAVMLLMVIVFCFVRKRRKLNSLRRSSTTFSFDFEDSLKFEDDRELPLFDLNTIAAATDNFSSHNKLGAGGFGPVYKGVLQNGMEVAVKRLSKNSGQGMEEFKNEVKLISKLQHRNLVRILGCCVELEEKMLIYEYLPNKSLDCFIFDEEQRAALDWPKRKGIIRGIARGTMYLHQDSRLRIIHRDLKASNILLDNEMIPKISDFGMARIFGGNQIEGCTNRIWDLWEKGEAKDIIDDLMDQESYNESEVVKCIHIGLLCVQENASDRVDMSSVLIMLGQNAIDLPNPKLPAFTSVRRRGRENVALPIAEPGSSVNDITFTDVQDESEHNFPDSLIKPLTIAAATDNFSSHNKLGAGGFGPIWDLWEKGEAKDIIDNFMDQGTYNESEVVKCIHIGLLCVQENASDRVDMSSVLIMLGQNAIDLPNPKLPAFTSVRRRGREIVSLLIAEPGSSVNDVTFTDVQGR</sequence>
<evidence type="ECO:0000313" key="24">
    <source>
        <dbReference type="Proteomes" id="UP000824890"/>
    </source>
</evidence>
<organism evidence="23 24">
    <name type="scientific">Brassica napus</name>
    <name type="common">Rape</name>
    <dbReference type="NCBI Taxonomy" id="3708"/>
    <lineage>
        <taxon>Eukaryota</taxon>
        <taxon>Viridiplantae</taxon>
        <taxon>Streptophyta</taxon>
        <taxon>Embryophyta</taxon>
        <taxon>Tracheophyta</taxon>
        <taxon>Spermatophyta</taxon>
        <taxon>Magnoliopsida</taxon>
        <taxon>eudicotyledons</taxon>
        <taxon>Gunneridae</taxon>
        <taxon>Pentapetalae</taxon>
        <taxon>rosids</taxon>
        <taxon>malvids</taxon>
        <taxon>Brassicales</taxon>
        <taxon>Brassicaceae</taxon>
        <taxon>Brassiceae</taxon>
        <taxon>Brassica</taxon>
    </lineage>
</organism>
<dbReference type="PROSITE" id="PS50927">
    <property type="entry name" value="BULB_LECTIN"/>
    <property type="match status" value="1"/>
</dbReference>
<evidence type="ECO:0000259" key="22">
    <source>
        <dbReference type="PROSITE" id="PS50948"/>
    </source>
</evidence>
<dbReference type="Gene3D" id="3.30.200.20">
    <property type="entry name" value="Phosphorylase Kinase, domain 1"/>
    <property type="match status" value="2"/>
</dbReference>
<dbReference type="Pfam" id="PF00069">
    <property type="entry name" value="Pkinase"/>
    <property type="match status" value="1"/>
</dbReference>
<evidence type="ECO:0000256" key="12">
    <source>
        <dbReference type="ARBA" id="ARBA00023180"/>
    </source>
</evidence>
<dbReference type="InterPro" id="IPR017441">
    <property type="entry name" value="Protein_kinase_ATP_BS"/>
</dbReference>
<dbReference type="Pfam" id="PF07714">
    <property type="entry name" value="PK_Tyr_Ser-Thr"/>
    <property type="match status" value="1"/>
</dbReference>
<evidence type="ECO:0000256" key="7">
    <source>
        <dbReference type="ARBA" id="ARBA00022729"/>
    </source>
</evidence>
<feature type="domain" description="Protein kinase" evidence="19">
    <location>
        <begin position="1404"/>
        <end position="1740"/>
    </location>
</feature>
<keyword evidence="15" id="KW-0245">EGF-like domain</keyword>
<evidence type="ECO:0000313" key="23">
    <source>
        <dbReference type="EMBL" id="KAH0921267.1"/>
    </source>
</evidence>
<evidence type="ECO:0000256" key="8">
    <source>
        <dbReference type="ARBA" id="ARBA00022741"/>
    </source>
</evidence>
<keyword evidence="11" id="KW-1015">Disulfide bond</keyword>
<keyword evidence="6" id="KW-0808">Transferase</keyword>
<feature type="domain" description="EGF-like" evidence="20">
    <location>
        <begin position="1176"/>
        <end position="1214"/>
    </location>
</feature>
<comment type="caution">
    <text evidence="23">The sequence shown here is derived from an EMBL/GenBank/DDBJ whole genome shotgun (WGS) entry which is preliminary data.</text>
</comment>
<dbReference type="Pfam" id="PF08276">
    <property type="entry name" value="PAN_2"/>
    <property type="match status" value="2"/>
</dbReference>
<dbReference type="Gene3D" id="2.90.10.10">
    <property type="entry name" value="Bulb-type lectin domain"/>
    <property type="match status" value="1"/>
</dbReference>
<keyword evidence="12" id="KW-0325">Glycoprotein</keyword>
<dbReference type="InterPro" id="IPR000719">
    <property type="entry name" value="Prot_kinase_dom"/>
</dbReference>
<feature type="binding site" evidence="16">
    <location>
        <position position="606"/>
    </location>
    <ligand>
        <name>ATP</name>
        <dbReference type="ChEBI" id="CHEBI:30616"/>
    </ligand>
</feature>
<dbReference type="SUPFAM" id="SSF56112">
    <property type="entry name" value="Protein kinase-like (PK-like)"/>
    <property type="match status" value="2"/>
</dbReference>
<dbReference type="EMBL" id="JAGKQM010000006">
    <property type="protein sequence ID" value="KAH0921267.1"/>
    <property type="molecule type" value="Genomic_DNA"/>
</dbReference>
<evidence type="ECO:0000256" key="3">
    <source>
        <dbReference type="ARBA" id="ARBA00022471"/>
    </source>
</evidence>
<feature type="domain" description="Bulb-type lectin" evidence="21">
    <location>
        <begin position="915"/>
        <end position="1040"/>
    </location>
</feature>
<dbReference type="Pfam" id="PF01453">
    <property type="entry name" value="B_lectin"/>
    <property type="match status" value="1"/>
</dbReference>
<feature type="region of interest" description="Disordered" evidence="17">
    <location>
        <begin position="61"/>
        <end position="149"/>
    </location>
</feature>
<evidence type="ECO:0000256" key="17">
    <source>
        <dbReference type="SAM" id="MobiDB-lite"/>
    </source>
</evidence>
<evidence type="ECO:0000256" key="1">
    <source>
        <dbReference type="ARBA" id="ARBA00004251"/>
    </source>
</evidence>
<dbReference type="PROSITE" id="PS50026">
    <property type="entry name" value="EGF_3"/>
    <property type="match status" value="1"/>
</dbReference>
<dbReference type="InterPro" id="IPR001245">
    <property type="entry name" value="Ser-Thr/Tyr_kinase_cat_dom"/>
</dbReference>
<dbReference type="CDD" id="cd00028">
    <property type="entry name" value="B_lectin"/>
    <property type="match status" value="1"/>
</dbReference>
<accession>A0ABQ8CVY8</accession>
<evidence type="ECO:0000256" key="6">
    <source>
        <dbReference type="ARBA" id="ARBA00022679"/>
    </source>
</evidence>
<feature type="domain" description="Apple" evidence="22">
    <location>
        <begin position="407"/>
        <end position="489"/>
    </location>
</feature>
<feature type="domain" description="Protein kinase" evidence="19">
    <location>
        <begin position="578"/>
        <end position="864"/>
    </location>
</feature>
<dbReference type="PANTHER" id="PTHR27002">
    <property type="entry name" value="RECEPTOR-LIKE SERINE/THREONINE-PROTEIN KINASE SD1-8"/>
    <property type="match status" value="1"/>
</dbReference>
<name>A0ABQ8CVY8_BRANA</name>
<evidence type="ECO:0000259" key="19">
    <source>
        <dbReference type="PROSITE" id="PS50011"/>
    </source>
</evidence>
<dbReference type="PROSITE" id="PS00107">
    <property type="entry name" value="PROTEIN_KINASE_ATP"/>
    <property type="match status" value="1"/>
</dbReference>
<evidence type="ECO:0000256" key="9">
    <source>
        <dbReference type="ARBA" id="ARBA00022777"/>
    </source>
</evidence>
<evidence type="ECO:0000256" key="5">
    <source>
        <dbReference type="ARBA" id="ARBA00022527"/>
    </source>
</evidence>
<dbReference type="InterPro" id="IPR003609">
    <property type="entry name" value="Pan_app"/>
</dbReference>
<keyword evidence="10 16" id="KW-0067">ATP-binding</keyword>
<dbReference type="SMART" id="SM00108">
    <property type="entry name" value="B_lectin"/>
    <property type="match status" value="1"/>
</dbReference>
<keyword evidence="4" id="KW-1003">Cell membrane</keyword>
<keyword evidence="24" id="KW-1185">Reference proteome</keyword>
<dbReference type="SUPFAM" id="SSF51110">
    <property type="entry name" value="alpha-D-mannose-specific plant lectins"/>
    <property type="match status" value="1"/>
</dbReference>
<evidence type="ECO:0000259" key="21">
    <source>
        <dbReference type="PROSITE" id="PS50927"/>
    </source>
</evidence>
<keyword evidence="5" id="KW-0723">Serine/threonine-protein kinase</keyword>
<dbReference type="SMART" id="SM00220">
    <property type="entry name" value="S_TKc"/>
    <property type="match status" value="2"/>
</dbReference>
<evidence type="ECO:0000256" key="18">
    <source>
        <dbReference type="SAM" id="Phobius"/>
    </source>
</evidence>
<feature type="transmembrane region" description="Helical" evidence="18">
    <location>
        <begin position="1335"/>
        <end position="1357"/>
    </location>
</feature>
<dbReference type="CDD" id="cd01098">
    <property type="entry name" value="PAN_AP_plant"/>
    <property type="match status" value="2"/>
</dbReference>
<keyword evidence="18" id="KW-0812">Transmembrane</keyword>
<evidence type="ECO:0000256" key="4">
    <source>
        <dbReference type="ARBA" id="ARBA00022475"/>
    </source>
</evidence>
<dbReference type="InterPro" id="IPR001480">
    <property type="entry name" value="Bulb-type_lectin_dom"/>
</dbReference>
<proteinExistence type="predicted"/>
<keyword evidence="18" id="KW-0472">Membrane</keyword>
<keyword evidence="7" id="KW-0732">Signal</keyword>
<dbReference type="PROSITE" id="PS50011">
    <property type="entry name" value="PROTEIN_KINASE_DOM"/>
    <property type="match status" value="2"/>
</dbReference>
<evidence type="ECO:0000256" key="2">
    <source>
        <dbReference type="ARBA" id="ARBA00012513"/>
    </source>
</evidence>
<keyword evidence="9" id="KW-0418">Kinase</keyword>
<comment type="catalytic activity">
    <reaction evidence="13">
        <text>L-threonyl-[protein] + ATP = O-phospho-L-threonyl-[protein] + ADP + H(+)</text>
        <dbReference type="Rhea" id="RHEA:46608"/>
        <dbReference type="Rhea" id="RHEA-COMP:11060"/>
        <dbReference type="Rhea" id="RHEA-COMP:11605"/>
        <dbReference type="ChEBI" id="CHEBI:15378"/>
        <dbReference type="ChEBI" id="CHEBI:30013"/>
        <dbReference type="ChEBI" id="CHEBI:30616"/>
        <dbReference type="ChEBI" id="CHEBI:61977"/>
        <dbReference type="ChEBI" id="CHEBI:456216"/>
        <dbReference type="EC" id="2.7.11.1"/>
    </reaction>
</comment>
<dbReference type="InterPro" id="IPR008271">
    <property type="entry name" value="Ser/Thr_kinase_AS"/>
</dbReference>
<dbReference type="InterPro" id="IPR000742">
    <property type="entry name" value="EGF"/>
</dbReference>
<gene>
    <name evidence="23" type="ORF">HID58_021285</name>
</gene>
<dbReference type="PROSITE" id="PS50948">
    <property type="entry name" value="PAN"/>
    <property type="match status" value="2"/>
</dbReference>